<evidence type="ECO:0008006" key="4">
    <source>
        <dbReference type="Google" id="ProtNLM"/>
    </source>
</evidence>
<sequence>MRTFRRPTLTAAALAAAAVLAAPGVASADPGTPSTPAAQLLLVQGEFPAGYRVENVSAREFGDISATVGDSLSAATVTPAQCMPVISRGAVQRAAGTPMVVALNEAKRTGISELLTRNRIDNATAIPAGCESVHMEFPVRSGAAEGRAVMDVRSSVVSLPGAPSGAKTVLARSTGTVTVQGKAHTIDQEQIIGAQQVRGYGVLLVGSATGDGGPVTVDRTGFAQALTAATNKVRAAK</sequence>
<evidence type="ECO:0000313" key="2">
    <source>
        <dbReference type="EMBL" id="NKY20517.1"/>
    </source>
</evidence>
<organism evidence="2 3">
    <name type="scientific">Tsukamurella spumae</name>
    <dbReference type="NCBI Taxonomy" id="44753"/>
    <lineage>
        <taxon>Bacteria</taxon>
        <taxon>Bacillati</taxon>
        <taxon>Actinomycetota</taxon>
        <taxon>Actinomycetes</taxon>
        <taxon>Mycobacteriales</taxon>
        <taxon>Tsukamurellaceae</taxon>
        <taxon>Tsukamurella</taxon>
    </lineage>
</organism>
<keyword evidence="1" id="KW-0732">Signal</keyword>
<comment type="caution">
    <text evidence="2">The sequence shown here is derived from an EMBL/GenBank/DDBJ whole genome shotgun (WGS) entry which is preliminary data.</text>
</comment>
<keyword evidence="3" id="KW-1185">Reference proteome</keyword>
<name>A0A846X4C5_9ACTN</name>
<gene>
    <name evidence="2" type="ORF">HF999_19365</name>
</gene>
<evidence type="ECO:0000313" key="3">
    <source>
        <dbReference type="Proteomes" id="UP000582646"/>
    </source>
</evidence>
<accession>A0A846X4C5</accession>
<proteinExistence type="predicted"/>
<dbReference type="RefSeq" id="WP_168547449.1">
    <property type="nucleotide sequence ID" value="NZ_BAAAKS010000043.1"/>
</dbReference>
<evidence type="ECO:0000256" key="1">
    <source>
        <dbReference type="SAM" id="SignalP"/>
    </source>
</evidence>
<dbReference type="PROSITE" id="PS51318">
    <property type="entry name" value="TAT"/>
    <property type="match status" value="1"/>
</dbReference>
<feature type="chain" id="PRO_5032546012" description="DUF5642 domain-containing protein" evidence="1">
    <location>
        <begin position="29"/>
        <end position="237"/>
    </location>
</feature>
<protein>
    <recommendedName>
        <fullName evidence="4">DUF5642 domain-containing protein</fullName>
    </recommendedName>
</protein>
<dbReference type="EMBL" id="JAAXOQ010000034">
    <property type="protein sequence ID" value="NKY20517.1"/>
    <property type="molecule type" value="Genomic_DNA"/>
</dbReference>
<reference evidence="2 3" key="1">
    <citation type="submission" date="2020-04" db="EMBL/GenBank/DDBJ databases">
        <title>MicrobeNet Type strains.</title>
        <authorList>
            <person name="Nicholson A.C."/>
        </authorList>
    </citation>
    <scope>NUCLEOTIDE SEQUENCE [LARGE SCALE GENOMIC DNA]</scope>
    <source>
        <strain evidence="2 3">DSM 44113</strain>
    </source>
</reference>
<feature type="signal peptide" evidence="1">
    <location>
        <begin position="1"/>
        <end position="28"/>
    </location>
</feature>
<dbReference type="AlphaFoldDB" id="A0A846X4C5"/>
<dbReference type="InterPro" id="IPR006311">
    <property type="entry name" value="TAT_signal"/>
</dbReference>
<dbReference type="Proteomes" id="UP000582646">
    <property type="component" value="Unassembled WGS sequence"/>
</dbReference>